<feature type="non-terminal residue" evidence="2">
    <location>
        <position position="1"/>
    </location>
</feature>
<dbReference type="Gene3D" id="2.60.40.10">
    <property type="entry name" value="Immunoglobulins"/>
    <property type="match status" value="1"/>
</dbReference>
<dbReference type="InterPro" id="IPR007110">
    <property type="entry name" value="Ig-like_dom"/>
</dbReference>
<protein>
    <recommendedName>
        <fullName evidence="1">Ig-like domain-containing protein</fullName>
    </recommendedName>
</protein>
<dbReference type="EMBL" id="KI665933">
    <property type="protein sequence ID" value="ETN72016.1"/>
    <property type="molecule type" value="Genomic_DNA"/>
</dbReference>
<dbReference type="InterPro" id="IPR036179">
    <property type="entry name" value="Ig-like_dom_sf"/>
</dbReference>
<dbReference type="AlphaFoldDB" id="W2ST32"/>
<accession>W2ST32</accession>
<feature type="domain" description="Ig-like" evidence="1">
    <location>
        <begin position="1"/>
        <end position="71"/>
    </location>
</feature>
<evidence type="ECO:0000313" key="3">
    <source>
        <dbReference type="Proteomes" id="UP000053676"/>
    </source>
</evidence>
<dbReference type="KEGG" id="nai:NECAME_19056"/>
<name>W2ST32_NECAM</name>
<sequence>LLSNLTSIQRSHVRLEWIRVGYPSLPPSADFTIYGNTTMLYLKGVSEEDEGQYRCMATTVNAIAADDATLTISSSASQSSCLLTLLITTLVPKTIYS</sequence>
<dbReference type="OrthoDB" id="9355041at2759"/>
<evidence type="ECO:0000259" key="1">
    <source>
        <dbReference type="PROSITE" id="PS50835"/>
    </source>
</evidence>
<proteinExistence type="predicted"/>
<organism evidence="2 3">
    <name type="scientific">Necator americanus</name>
    <name type="common">Human hookworm</name>
    <dbReference type="NCBI Taxonomy" id="51031"/>
    <lineage>
        <taxon>Eukaryota</taxon>
        <taxon>Metazoa</taxon>
        <taxon>Ecdysozoa</taxon>
        <taxon>Nematoda</taxon>
        <taxon>Chromadorea</taxon>
        <taxon>Rhabditida</taxon>
        <taxon>Rhabditina</taxon>
        <taxon>Rhabditomorpha</taxon>
        <taxon>Strongyloidea</taxon>
        <taxon>Ancylostomatidae</taxon>
        <taxon>Bunostominae</taxon>
        <taxon>Necator</taxon>
    </lineage>
</organism>
<keyword evidence="3" id="KW-1185">Reference proteome</keyword>
<dbReference type="SUPFAM" id="SSF48726">
    <property type="entry name" value="Immunoglobulin"/>
    <property type="match status" value="1"/>
</dbReference>
<dbReference type="InterPro" id="IPR013783">
    <property type="entry name" value="Ig-like_fold"/>
</dbReference>
<gene>
    <name evidence="2" type="ORF">NECAME_19056</name>
</gene>
<dbReference type="Proteomes" id="UP000053676">
    <property type="component" value="Unassembled WGS sequence"/>
</dbReference>
<dbReference type="STRING" id="51031.W2ST32"/>
<evidence type="ECO:0000313" key="2">
    <source>
        <dbReference type="EMBL" id="ETN72016.1"/>
    </source>
</evidence>
<dbReference type="PROSITE" id="PS50835">
    <property type="entry name" value="IG_LIKE"/>
    <property type="match status" value="1"/>
</dbReference>
<reference evidence="3" key="1">
    <citation type="journal article" date="2014" name="Nat. Genet.">
        <title>Genome of the human hookworm Necator americanus.</title>
        <authorList>
            <person name="Tang Y.T."/>
            <person name="Gao X."/>
            <person name="Rosa B.A."/>
            <person name="Abubucker S."/>
            <person name="Hallsworth-Pepin K."/>
            <person name="Martin J."/>
            <person name="Tyagi R."/>
            <person name="Heizer E."/>
            <person name="Zhang X."/>
            <person name="Bhonagiri-Palsikar V."/>
            <person name="Minx P."/>
            <person name="Warren W.C."/>
            <person name="Wang Q."/>
            <person name="Zhan B."/>
            <person name="Hotez P.J."/>
            <person name="Sternberg P.W."/>
            <person name="Dougall A."/>
            <person name="Gaze S.T."/>
            <person name="Mulvenna J."/>
            <person name="Sotillo J."/>
            <person name="Ranganathan S."/>
            <person name="Rabelo E.M."/>
            <person name="Wilson R.K."/>
            <person name="Felgner P.L."/>
            <person name="Bethony J."/>
            <person name="Hawdon J.M."/>
            <person name="Gasser R.B."/>
            <person name="Loukas A."/>
            <person name="Mitreva M."/>
        </authorList>
    </citation>
    <scope>NUCLEOTIDE SEQUENCE [LARGE SCALE GENOMIC DNA]</scope>
</reference>